<dbReference type="EMBL" id="CAAALY010063227">
    <property type="protein sequence ID" value="VEL23671.1"/>
    <property type="molecule type" value="Genomic_DNA"/>
</dbReference>
<evidence type="ECO:0000313" key="3">
    <source>
        <dbReference type="Proteomes" id="UP000784294"/>
    </source>
</evidence>
<dbReference type="Proteomes" id="UP000784294">
    <property type="component" value="Unassembled WGS sequence"/>
</dbReference>
<gene>
    <name evidence="2" type="ORF">PXEA_LOCUS17111</name>
</gene>
<feature type="region of interest" description="Disordered" evidence="1">
    <location>
        <begin position="54"/>
        <end position="74"/>
    </location>
</feature>
<evidence type="ECO:0000313" key="2">
    <source>
        <dbReference type="EMBL" id="VEL23671.1"/>
    </source>
</evidence>
<name>A0A448WYU6_9PLAT</name>
<protein>
    <submittedName>
        <fullName evidence="2">Uncharacterized protein</fullName>
    </submittedName>
</protein>
<sequence>MILVDVALINVKSPICLPLLVRARFLPNHAHAITPTSTSSSDLSSFDTSSAVNTSLLEGSGKPETQDRSTSFSQEFSLRLKMDYKCLIL</sequence>
<proteinExistence type="predicted"/>
<organism evidence="2 3">
    <name type="scientific">Protopolystoma xenopodis</name>
    <dbReference type="NCBI Taxonomy" id="117903"/>
    <lineage>
        <taxon>Eukaryota</taxon>
        <taxon>Metazoa</taxon>
        <taxon>Spiralia</taxon>
        <taxon>Lophotrochozoa</taxon>
        <taxon>Platyhelminthes</taxon>
        <taxon>Monogenea</taxon>
        <taxon>Polyopisthocotylea</taxon>
        <taxon>Polystomatidea</taxon>
        <taxon>Polystomatidae</taxon>
        <taxon>Protopolystoma</taxon>
    </lineage>
</organism>
<comment type="caution">
    <text evidence="2">The sequence shown here is derived from an EMBL/GenBank/DDBJ whole genome shotgun (WGS) entry which is preliminary data.</text>
</comment>
<reference evidence="2" key="1">
    <citation type="submission" date="2018-11" db="EMBL/GenBank/DDBJ databases">
        <authorList>
            <consortium name="Pathogen Informatics"/>
        </authorList>
    </citation>
    <scope>NUCLEOTIDE SEQUENCE</scope>
</reference>
<accession>A0A448WYU6</accession>
<keyword evidence="3" id="KW-1185">Reference proteome</keyword>
<evidence type="ECO:0000256" key="1">
    <source>
        <dbReference type="SAM" id="MobiDB-lite"/>
    </source>
</evidence>
<dbReference type="AlphaFoldDB" id="A0A448WYU6"/>